<evidence type="ECO:0000256" key="4">
    <source>
        <dbReference type="ARBA" id="ARBA00022840"/>
    </source>
</evidence>
<dbReference type="Proteomes" id="UP000284395">
    <property type="component" value="Unassembled WGS sequence"/>
</dbReference>
<feature type="domain" description="DhaK" evidence="6">
    <location>
        <begin position="7"/>
        <end position="331"/>
    </location>
</feature>
<dbReference type="FunFam" id="1.25.40.340:FF:000002">
    <property type="entry name" value="Dihydroxyacetone kinase, L subunit"/>
    <property type="match status" value="1"/>
</dbReference>
<dbReference type="Pfam" id="PF02733">
    <property type="entry name" value="Dak1"/>
    <property type="match status" value="1"/>
</dbReference>
<dbReference type="EMBL" id="RAPF01000001">
    <property type="protein sequence ID" value="RKF23458.1"/>
    <property type="molecule type" value="Genomic_DNA"/>
</dbReference>
<dbReference type="OrthoDB" id="9806345at2"/>
<dbReference type="GO" id="GO:0005829">
    <property type="term" value="C:cytosol"/>
    <property type="evidence" value="ECO:0007669"/>
    <property type="project" value="TreeGrafter"/>
</dbReference>
<sequence>MKKLINQPDTVVSDMLDGLVSADDRLCMIPAYNVVIRADYEALREKRHVALISGGGAGHEPAHAGYIGEGMLTAAVVGPVFTSPSVDAVLAAIRLTTGPAGCLLIVKNYTGDRLNFGLAAAIARSEGLSVEMVLVEDDVALGTGGSRVGARGIAGTVFAHKIAGAAAAEGMGLTDIAAMLKSFVTDIGSMGVALSPCISPSAGEASFTLAGSEVEYGLGIHGEQGVAREEISEADAIAARLVDTIVAEKNLQSGDRVILLVNGLGGTPPMEIAIMVGSAIKAARKHDLHVERVASGTLLTALEMAGISISLARLDDDLVGFIDAETSAPAWPGASSPGSGPILVEEPQLETDNEVSISAKLSASQQEQLLQIIKVTASALIEAKEHLTTLDREVGDGDLGISLARGARAVLEGLDQIDRSHPGVAMRDISRILRRSIGGTSGPLYAAFTLAVSTRLAEAADVPDLQDWAAAMKAGCDAISQLGGAKVGDSTMLDALVPAAQTLIDSGRQGWSNAQALSEALAAAQQGSRSTADLNPRVGRSSYVGERASGHVDPGAEAVTIWLSAIGEKLQ</sequence>
<gene>
    <name evidence="7" type="primary">dhaL</name>
    <name evidence="7" type="ORF">D6851_03060</name>
</gene>
<dbReference type="AlphaFoldDB" id="A0A420ES04"/>
<dbReference type="SUPFAM" id="SSF101473">
    <property type="entry name" value="DhaL-like"/>
    <property type="match status" value="1"/>
</dbReference>
<accession>A0A420ES04</accession>
<name>A0A420ES04_9SPHN</name>
<evidence type="ECO:0000313" key="8">
    <source>
        <dbReference type="Proteomes" id="UP000284395"/>
    </source>
</evidence>
<protein>
    <submittedName>
        <fullName evidence="7">Dihydroxyacetone kinase subunit L</fullName>
    </submittedName>
</protein>
<dbReference type="FunFam" id="3.40.50.10440:FF:000001">
    <property type="entry name" value="Dihydroxyacetone kinase, DhaK subunit"/>
    <property type="match status" value="1"/>
</dbReference>
<dbReference type="InterPro" id="IPR012737">
    <property type="entry name" value="DhaK_L_YcgS"/>
</dbReference>
<feature type="domain" description="DhaL" evidence="5">
    <location>
        <begin position="367"/>
        <end position="568"/>
    </location>
</feature>
<keyword evidence="3 7" id="KW-0418">Kinase</keyword>
<dbReference type="PANTHER" id="PTHR28629:SF4">
    <property type="entry name" value="TRIOKINASE_FMN CYCLASE"/>
    <property type="match status" value="1"/>
</dbReference>
<evidence type="ECO:0000256" key="2">
    <source>
        <dbReference type="ARBA" id="ARBA00022741"/>
    </source>
</evidence>
<dbReference type="PROSITE" id="PS51481">
    <property type="entry name" value="DHAK"/>
    <property type="match status" value="1"/>
</dbReference>
<evidence type="ECO:0000313" key="7">
    <source>
        <dbReference type="EMBL" id="RKF23458.1"/>
    </source>
</evidence>
<dbReference type="Gene3D" id="3.30.1180.20">
    <property type="entry name" value="Dihydroxyacetone kinase, domain 2"/>
    <property type="match status" value="1"/>
</dbReference>
<dbReference type="Pfam" id="PF02734">
    <property type="entry name" value="Dak2"/>
    <property type="match status" value="1"/>
</dbReference>
<evidence type="ECO:0000256" key="1">
    <source>
        <dbReference type="ARBA" id="ARBA00022679"/>
    </source>
</evidence>
<dbReference type="NCBIfam" id="TIGR02365">
    <property type="entry name" value="dha_L_ycgS"/>
    <property type="match status" value="1"/>
</dbReference>
<dbReference type="FunFam" id="3.30.1180.20:FF:000001">
    <property type="entry name" value="Dihydroxyacetone kinase 1"/>
    <property type="match status" value="1"/>
</dbReference>
<reference evidence="7 8" key="1">
    <citation type="submission" date="2018-09" db="EMBL/GenBank/DDBJ databases">
        <title>Altererythrobacter spongiae sp. nov., isolated from a marine sponge.</title>
        <authorList>
            <person name="Zhuang L."/>
            <person name="Luo L."/>
        </authorList>
    </citation>
    <scope>NUCLEOTIDE SEQUENCE [LARGE SCALE GENOMIC DNA]</scope>
    <source>
        <strain evidence="7 8">HN-Y73</strain>
    </source>
</reference>
<dbReference type="InterPro" id="IPR004007">
    <property type="entry name" value="DhaL_dom"/>
</dbReference>
<dbReference type="Gene3D" id="1.25.40.340">
    <property type="match status" value="1"/>
</dbReference>
<dbReference type="SMART" id="SM01120">
    <property type="entry name" value="Dak2"/>
    <property type="match status" value="1"/>
</dbReference>
<dbReference type="InterPro" id="IPR050861">
    <property type="entry name" value="Dihydroxyacetone_Kinase"/>
</dbReference>
<dbReference type="NCBIfam" id="NF011049">
    <property type="entry name" value="PRK14479.1"/>
    <property type="match status" value="1"/>
</dbReference>
<dbReference type="Gene3D" id="3.40.50.10440">
    <property type="entry name" value="Dihydroxyacetone kinase, domain 1"/>
    <property type="match status" value="1"/>
</dbReference>
<dbReference type="GO" id="GO:0005524">
    <property type="term" value="F:ATP binding"/>
    <property type="evidence" value="ECO:0007669"/>
    <property type="project" value="UniProtKB-KW"/>
</dbReference>
<evidence type="ECO:0000259" key="6">
    <source>
        <dbReference type="PROSITE" id="PS51481"/>
    </source>
</evidence>
<dbReference type="SUPFAM" id="SSF82549">
    <property type="entry name" value="DAK1/DegV-like"/>
    <property type="match status" value="1"/>
</dbReference>
<dbReference type="RefSeq" id="WP_120323363.1">
    <property type="nucleotide sequence ID" value="NZ_RAPF01000001.1"/>
</dbReference>
<keyword evidence="2" id="KW-0547">Nucleotide-binding</keyword>
<dbReference type="InterPro" id="IPR036117">
    <property type="entry name" value="DhaL_dom_sf"/>
</dbReference>
<proteinExistence type="predicted"/>
<evidence type="ECO:0000259" key="5">
    <source>
        <dbReference type="PROSITE" id="PS51480"/>
    </source>
</evidence>
<dbReference type="InterPro" id="IPR004006">
    <property type="entry name" value="DhaK_dom"/>
</dbReference>
<dbReference type="PROSITE" id="PS51480">
    <property type="entry name" value="DHAL"/>
    <property type="match status" value="1"/>
</dbReference>
<dbReference type="GO" id="GO:0004371">
    <property type="term" value="F:glycerone kinase activity"/>
    <property type="evidence" value="ECO:0007669"/>
    <property type="project" value="InterPro"/>
</dbReference>
<organism evidence="7 8">
    <name type="scientific">Altericroceibacterium spongiae</name>
    <dbReference type="NCBI Taxonomy" id="2320269"/>
    <lineage>
        <taxon>Bacteria</taxon>
        <taxon>Pseudomonadati</taxon>
        <taxon>Pseudomonadota</taxon>
        <taxon>Alphaproteobacteria</taxon>
        <taxon>Sphingomonadales</taxon>
        <taxon>Erythrobacteraceae</taxon>
        <taxon>Altericroceibacterium</taxon>
    </lineage>
</organism>
<keyword evidence="4" id="KW-0067">ATP-binding</keyword>
<keyword evidence="8" id="KW-1185">Reference proteome</keyword>
<evidence type="ECO:0000256" key="3">
    <source>
        <dbReference type="ARBA" id="ARBA00022777"/>
    </source>
</evidence>
<dbReference type="PANTHER" id="PTHR28629">
    <property type="entry name" value="TRIOKINASE/FMN CYCLASE"/>
    <property type="match status" value="1"/>
</dbReference>
<comment type="caution">
    <text evidence="7">The sequence shown here is derived from an EMBL/GenBank/DDBJ whole genome shotgun (WGS) entry which is preliminary data.</text>
</comment>
<dbReference type="GO" id="GO:0019563">
    <property type="term" value="P:glycerol catabolic process"/>
    <property type="evidence" value="ECO:0007669"/>
    <property type="project" value="TreeGrafter"/>
</dbReference>
<keyword evidence="1" id="KW-0808">Transferase</keyword>